<dbReference type="SUPFAM" id="SSF47473">
    <property type="entry name" value="EF-hand"/>
    <property type="match status" value="1"/>
</dbReference>
<gene>
    <name evidence="5" type="ORF">OTU49_005898</name>
</gene>
<feature type="non-terminal residue" evidence="5">
    <location>
        <position position="456"/>
    </location>
</feature>
<dbReference type="FunFam" id="2.60.120.380:FF:000011">
    <property type="entry name" value="Calpain 12"/>
    <property type="match status" value="1"/>
</dbReference>
<dbReference type="Pfam" id="PF00648">
    <property type="entry name" value="Peptidase_C2"/>
    <property type="match status" value="1"/>
</dbReference>
<comment type="caution">
    <text evidence="3">Lacks conserved residue(s) required for the propagation of feature annotation.</text>
</comment>
<dbReference type="SUPFAM" id="SSF54001">
    <property type="entry name" value="Cysteine proteinases"/>
    <property type="match status" value="1"/>
</dbReference>
<evidence type="ECO:0000256" key="3">
    <source>
        <dbReference type="PROSITE-ProRule" id="PRU00239"/>
    </source>
</evidence>
<dbReference type="Proteomes" id="UP001445076">
    <property type="component" value="Unassembled WGS sequence"/>
</dbReference>
<dbReference type="InterPro" id="IPR033883">
    <property type="entry name" value="C2_III"/>
</dbReference>
<dbReference type="PANTHER" id="PTHR10183">
    <property type="entry name" value="CALPAIN"/>
    <property type="match status" value="1"/>
</dbReference>
<evidence type="ECO:0000313" key="6">
    <source>
        <dbReference type="Proteomes" id="UP001445076"/>
    </source>
</evidence>
<dbReference type="InterPro" id="IPR022682">
    <property type="entry name" value="Calpain_domain_III"/>
</dbReference>
<keyword evidence="6" id="KW-1185">Reference proteome</keyword>
<dbReference type="GO" id="GO:0004198">
    <property type="term" value="F:calcium-dependent cysteine-type endopeptidase activity"/>
    <property type="evidence" value="ECO:0007669"/>
    <property type="project" value="InterPro"/>
</dbReference>
<dbReference type="FunFam" id="3.90.70.10:FF:000114">
    <property type="entry name" value="Calpain a"/>
    <property type="match status" value="1"/>
</dbReference>
<reference evidence="5 6" key="1">
    <citation type="journal article" date="2024" name="BMC Genomics">
        <title>Genome assembly of redclaw crayfish (Cherax quadricarinatus) provides insights into its immune adaptation and hypoxia tolerance.</title>
        <authorList>
            <person name="Liu Z."/>
            <person name="Zheng J."/>
            <person name="Li H."/>
            <person name="Fang K."/>
            <person name="Wang S."/>
            <person name="He J."/>
            <person name="Zhou D."/>
            <person name="Weng S."/>
            <person name="Chi M."/>
            <person name="Gu Z."/>
            <person name="He J."/>
            <person name="Li F."/>
            <person name="Wang M."/>
        </authorList>
    </citation>
    <scope>NUCLEOTIDE SEQUENCE [LARGE SCALE GENOMIC DNA]</scope>
    <source>
        <strain evidence="5">ZL_2023a</strain>
    </source>
</reference>
<dbReference type="PANTHER" id="PTHR10183:SF433">
    <property type="entry name" value="CALPAIN-A-RELATED"/>
    <property type="match status" value="1"/>
</dbReference>
<name>A0AAW0YR97_CHEQU</name>
<dbReference type="GO" id="GO:0006508">
    <property type="term" value="P:proteolysis"/>
    <property type="evidence" value="ECO:0007669"/>
    <property type="project" value="InterPro"/>
</dbReference>
<dbReference type="Gene3D" id="3.90.70.10">
    <property type="entry name" value="Cysteine proteinases"/>
    <property type="match status" value="1"/>
</dbReference>
<evidence type="ECO:0000259" key="4">
    <source>
        <dbReference type="PROSITE" id="PS50203"/>
    </source>
</evidence>
<accession>A0AAW0YR97</accession>
<evidence type="ECO:0000256" key="1">
    <source>
        <dbReference type="ARBA" id="ARBA00007623"/>
    </source>
</evidence>
<sequence length="456" mass="52297">RLCGLVAGHGYCVTGVKLCKVNTPWLTHVQLLRLRNPWGDGHEWRGAWSDDSEEWRLVPKEDKLRLRLQAADDGEFWMTFQAFKENFEEVYITSLNPHTLNKEALEHLYTLADVVTHVLHHPEEKRQQQQDKLTRRKLWEVVKYDGSWVRKVTAGGAPNDLRLFSSNPQYLLHLKEADDEAMEGGTCTVVISLTQKHRRVNNLPLLQVAVSVYQMEDGEAVTTPLHVSWFRLNRPLLLTKFVRTRTVTRRLHLPPGRYIIIPCTHSPDQEGDFLLRVFCQKSATMKEHDESPMLVDTHLEMGDKVDSRSTREESSSSCIQKDDFLAAAGEDGRMTAAILQNILNFLFSGELEFSLDLTRSLLAMMDRNFSGNVDFYEFDTLVCCLRRWMAVYKRKSEAETGLISGSVWGLGDALRELGYLLPRRLQALLVVRFGDQEGNISLRDFIMATCRISVML</sequence>
<feature type="non-terminal residue" evidence="5">
    <location>
        <position position="1"/>
    </location>
</feature>
<dbReference type="Gene3D" id="1.10.238.10">
    <property type="entry name" value="EF-hand"/>
    <property type="match status" value="1"/>
</dbReference>
<protein>
    <recommendedName>
        <fullName evidence="4">Calpain catalytic domain-containing protein</fullName>
    </recommendedName>
</protein>
<dbReference type="AlphaFoldDB" id="A0AAW0YR97"/>
<dbReference type="InterPro" id="IPR038765">
    <property type="entry name" value="Papain-like_cys_pep_sf"/>
</dbReference>
<dbReference type="SMART" id="SM00720">
    <property type="entry name" value="calpain_III"/>
    <property type="match status" value="1"/>
</dbReference>
<dbReference type="InterPro" id="IPR011992">
    <property type="entry name" value="EF-hand-dom_pair"/>
</dbReference>
<comment type="caution">
    <text evidence="5">The sequence shown here is derived from an EMBL/GenBank/DDBJ whole genome shotgun (WGS) entry which is preliminary data.</text>
</comment>
<dbReference type="EMBL" id="JARKIK010000004">
    <property type="protein sequence ID" value="KAK8752504.1"/>
    <property type="molecule type" value="Genomic_DNA"/>
</dbReference>
<dbReference type="CDD" id="cd00214">
    <property type="entry name" value="Calpain_III"/>
    <property type="match status" value="1"/>
</dbReference>
<dbReference type="Pfam" id="PF01067">
    <property type="entry name" value="Calpain_III"/>
    <property type="match status" value="1"/>
</dbReference>
<feature type="active site" evidence="2">
    <location>
        <position position="9"/>
    </location>
</feature>
<dbReference type="PROSITE" id="PS50203">
    <property type="entry name" value="CALPAIN_CAT"/>
    <property type="match status" value="1"/>
</dbReference>
<dbReference type="SUPFAM" id="SSF49758">
    <property type="entry name" value="Calpain large subunit, middle domain (domain III)"/>
    <property type="match status" value="1"/>
</dbReference>
<dbReference type="Gene3D" id="2.60.120.380">
    <property type="match status" value="1"/>
</dbReference>
<feature type="domain" description="Calpain catalytic" evidence="4">
    <location>
        <begin position="1"/>
        <end position="96"/>
    </location>
</feature>
<dbReference type="InterPro" id="IPR022683">
    <property type="entry name" value="Calpain_III"/>
</dbReference>
<dbReference type="InterPro" id="IPR022684">
    <property type="entry name" value="Calpain_cysteine_protease"/>
</dbReference>
<evidence type="ECO:0000256" key="2">
    <source>
        <dbReference type="PIRSR" id="PIRSR622684-1"/>
    </source>
</evidence>
<dbReference type="InterPro" id="IPR001300">
    <property type="entry name" value="Peptidase_C2_calpain_cat"/>
</dbReference>
<comment type="similarity">
    <text evidence="1">Belongs to the peptidase C2 family.</text>
</comment>
<feature type="active site" evidence="2">
    <location>
        <position position="36"/>
    </location>
</feature>
<dbReference type="GO" id="GO:0005737">
    <property type="term" value="C:cytoplasm"/>
    <property type="evidence" value="ECO:0007669"/>
    <property type="project" value="TreeGrafter"/>
</dbReference>
<organism evidence="5 6">
    <name type="scientific">Cherax quadricarinatus</name>
    <name type="common">Australian red claw crayfish</name>
    <dbReference type="NCBI Taxonomy" id="27406"/>
    <lineage>
        <taxon>Eukaryota</taxon>
        <taxon>Metazoa</taxon>
        <taxon>Ecdysozoa</taxon>
        <taxon>Arthropoda</taxon>
        <taxon>Crustacea</taxon>
        <taxon>Multicrustacea</taxon>
        <taxon>Malacostraca</taxon>
        <taxon>Eumalacostraca</taxon>
        <taxon>Eucarida</taxon>
        <taxon>Decapoda</taxon>
        <taxon>Pleocyemata</taxon>
        <taxon>Astacidea</taxon>
        <taxon>Parastacoidea</taxon>
        <taxon>Parastacidae</taxon>
        <taxon>Cherax</taxon>
    </lineage>
</organism>
<evidence type="ECO:0000313" key="5">
    <source>
        <dbReference type="EMBL" id="KAK8752504.1"/>
    </source>
</evidence>
<proteinExistence type="inferred from homology"/>
<dbReference type="InterPro" id="IPR036213">
    <property type="entry name" value="Calpain_III_sf"/>
</dbReference>